<dbReference type="SUPFAM" id="SSF56925">
    <property type="entry name" value="OMPA-like"/>
    <property type="match status" value="1"/>
</dbReference>
<dbReference type="InterPro" id="IPR011250">
    <property type="entry name" value="OMP/PagP_B-barrel"/>
</dbReference>
<evidence type="ECO:0000259" key="3">
    <source>
        <dbReference type="Pfam" id="PF13505"/>
    </source>
</evidence>
<dbReference type="Gene3D" id="2.40.160.20">
    <property type="match status" value="1"/>
</dbReference>
<feature type="chain" id="PRO_5046520299" evidence="2">
    <location>
        <begin position="27"/>
        <end position="231"/>
    </location>
</feature>
<protein>
    <submittedName>
        <fullName evidence="4">Outer membrane protein</fullName>
    </submittedName>
</protein>
<dbReference type="InterPro" id="IPR027385">
    <property type="entry name" value="Beta-barrel_OMP"/>
</dbReference>
<keyword evidence="1 2" id="KW-0732">Signal</keyword>
<dbReference type="Pfam" id="PF13505">
    <property type="entry name" value="OMP_b-brl"/>
    <property type="match status" value="1"/>
</dbReference>
<dbReference type="Proteomes" id="UP001607157">
    <property type="component" value="Unassembled WGS sequence"/>
</dbReference>
<reference evidence="4 5" key="1">
    <citation type="submission" date="2024-10" db="EMBL/GenBank/DDBJ databases">
        <authorList>
            <person name="Yang X.-N."/>
        </authorList>
    </citation>
    <scope>NUCLEOTIDE SEQUENCE [LARGE SCALE GENOMIC DNA]</scope>
    <source>
        <strain evidence="4 5">CAU 1059</strain>
    </source>
</reference>
<feature type="domain" description="Outer membrane protein beta-barrel" evidence="3">
    <location>
        <begin position="12"/>
        <end position="231"/>
    </location>
</feature>
<accession>A0ABW7I918</accession>
<keyword evidence="5" id="KW-1185">Reference proteome</keyword>
<dbReference type="EMBL" id="JBIHMM010000003">
    <property type="protein sequence ID" value="MFH0254460.1"/>
    <property type="molecule type" value="Genomic_DNA"/>
</dbReference>
<sequence>MTHLMTKALKSAAAVAALAAATPAAAELELSFYLGTQTTSDSDASGFLPNGAGAFGRNVDWDGKPFDAPIYYGGRAMWWTSSNLGFGIEGTHTKAYASGADRTAMGFDRLEFTDGHNIFTANVMKRFPGVFGGSKFTPYGGAGIGVAIPHVDILATGATNRTYDYEMTGLALRGIAGMKYELTEDWALFGEYQITWSDNDVTIDGDPGQPDGKLRTELTTHAVNIGISYSF</sequence>
<organism evidence="4 5">
    <name type="scientific">Roseovarius aquimarinus</name>
    <dbReference type="NCBI Taxonomy" id="1229156"/>
    <lineage>
        <taxon>Bacteria</taxon>
        <taxon>Pseudomonadati</taxon>
        <taxon>Pseudomonadota</taxon>
        <taxon>Alphaproteobacteria</taxon>
        <taxon>Rhodobacterales</taxon>
        <taxon>Roseobacteraceae</taxon>
        <taxon>Roseovarius</taxon>
    </lineage>
</organism>
<evidence type="ECO:0000313" key="5">
    <source>
        <dbReference type="Proteomes" id="UP001607157"/>
    </source>
</evidence>
<comment type="caution">
    <text evidence="4">The sequence shown here is derived from an EMBL/GenBank/DDBJ whole genome shotgun (WGS) entry which is preliminary data.</text>
</comment>
<name>A0ABW7I918_9RHOB</name>
<dbReference type="RefSeq" id="WP_377171640.1">
    <property type="nucleotide sequence ID" value="NZ_JBHTJC010000003.1"/>
</dbReference>
<feature type="signal peptide" evidence="2">
    <location>
        <begin position="1"/>
        <end position="26"/>
    </location>
</feature>
<evidence type="ECO:0000256" key="1">
    <source>
        <dbReference type="ARBA" id="ARBA00022729"/>
    </source>
</evidence>
<evidence type="ECO:0000313" key="4">
    <source>
        <dbReference type="EMBL" id="MFH0254460.1"/>
    </source>
</evidence>
<gene>
    <name evidence="4" type="ORF">ACGRVM_11190</name>
</gene>
<proteinExistence type="predicted"/>
<evidence type="ECO:0000256" key="2">
    <source>
        <dbReference type="SAM" id="SignalP"/>
    </source>
</evidence>